<protein>
    <submittedName>
        <fullName evidence="2">Unannotated protein</fullName>
    </submittedName>
</protein>
<dbReference type="Pfam" id="PF00903">
    <property type="entry name" value="Glyoxalase"/>
    <property type="match status" value="1"/>
</dbReference>
<reference evidence="2" key="1">
    <citation type="submission" date="2020-05" db="EMBL/GenBank/DDBJ databases">
        <authorList>
            <person name="Chiriac C."/>
            <person name="Salcher M."/>
            <person name="Ghai R."/>
            <person name="Kavagutti S V."/>
        </authorList>
    </citation>
    <scope>NUCLEOTIDE SEQUENCE</scope>
</reference>
<dbReference type="InterPro" id="IPR004360">
    <property type="entry name" value="Glyas_Fos-R_dOase_dom"/>
</dbReference>
<evidence type="ECO:0000313" key="2">
    <source>
        <dbReference type="EMBL" id="CAB4533702.1"/>
    </source>
</evidence>
<sequence length="127" mass="14320">MLHLDLVTIVVDDYDRAIDFYVGILGFVLTEDSKLTTDKRWVVIRPSLGSTGFLIAKAATNEQAAVIGSQTGGRVSLFLHTDNIDEQLHIWSKRGVQFEGTPRVEPYGRVVVFVDIYGNRWDLIEPR</sequence>
<dbReference type="PROSITE" id="PS51819">
    <property type="entry name" value="VOC"/>
    <property type="match status" value="1"/>
</dbReference>
<accession>A0A6J6B3S2</accession>
<organism evidence="2">
    <name type="scientific">freshwater metagenome</name>
    <dbReference type="NCBI Taxonomy" id="449393"/>
    <lineage>
        <taxon>unclassified sequences</taxon>
        <taxon>metagenomes</taxon>
        <taxon>ecological metagenomes</taxon>
    </lineage>
</organism>
<dbReference type="PANTHER" id="PTHR36437:SF2">
    <property type="entry name" value="GLYOXALASE_BLEOMYCIN RESISTANCE PROTEIN_DIOXYGENASE"/>
    <property type="match status" value="1"/>
</dbReference>
<dbReference type="AlphaFoldDB" id="A0A6J6B3S2"/>
<gene>
    <name evidence="2" type="ORF">UFOPK1353_00510</name>
</gene>
<dbReference type="EMBL" id="CAEZSE010000062">
    <property type="protein sequence ID" value="CAB4533702.1"/>
    <property type="molecule type" value="Genomic_DNA"/>
</dbReference>
<feature type="domain" description="VOC" evidence="1">
    <location>
        <begin position="3"/>
        <end position="126"/>
    </location>
</feature>
<proteinExistence type="predicted"/>
<name>A0A6J6B3S2_9ZZZZ</name>
<dbReference type="InterPro" id="IPR037523">
    <property type="entry name" value="VOC_core"/>
</dbReference>
<dbReference type="SUPFAM" id="SSF54593">
    <property type="entry name" value="Glyoxalase/Bleomycin resistance protein/Dihydroxybiphenyl dioxygenase"/>
    <property type="match status" value="1"/>
</dbReference>
<dbReference type="Gene3D" id="3.10.180.10">
    <property type="entry name" value="2,3-Dihydroxybiphenyl 1,2-Dioxygenase, domain 1"/>
    <property type="match status" value="1"/>
</dbReference>
<evidence type="ECO:0000259" key="1">
    <source>
        <dbReference type="PROSITE" id="PS51819"/>
    </source>
</evidence>
<dbReference type="InterPro" id="IPR029068">
    <property type="entry name" value="Glyas_Bleomycin-R_OHBP_Dase"/>
</dbReference>
<dbReference type="PANTHER" id="PTHR36437">
    <property type="entry name" value="GLYOXALASE/BLEOMYCIN RESISTANCE PROTEIN/DIOXYGENASE"/>
    <property type="match status" value="1"/>
</dbReference>